<dbReference type="CDD" id="cd19094">
    <property type="entry name" value="AKR_Tas-like"/>
    <property type="match status" value="1"/>
</dbReference>
<dbReference type="PANTHER" id="PTHR43364:SF4">
    <property type="entry name" value="NAD(P)-LINKED OXIDOREDUCTASE SUPERFAMILY PROTEIN"/>
    <property type="match status" value="1"/>
</dbReference>
<evidence type="ECO:0000313" key="3">
    <source>
        <dbReference type="EMBL" id="CBA33860.1"/>
    </source>
</evidence>
<dbReference type="AlphaFoldDB" id="C9YH65"/>
<dbReference type="EMBL" id="FN543108">
    <property type="protein sequence ID" value="CBA33860.1"/>
    <property type="molecule type" value="Genomic_DNA"/>
</dbReference>
<proteinExistence type="predicted"/>
<protein>
    <submittedName>
        <fullName evidence="3">Protein tas</fullName>
        <ecNumber evidence="3">1.1.1.91</ecNumber>
    </submittedName>
</protein>
<evidence type="ECO:0000259" key="2">
    <source>
        <dbReference type="Pfam" id="PF00248"/>
    </source>
</evidence>
<accession>C9YH65</accession>
<dbReference type="InterPro" id="IPR036812">
    <property type="entry name" value="NAD(P)_OxRdtase_dom_sf"/>
</dbReference>
<name>C9YH65_CURXX</name>
<feature type="domain" description="NADP-dependent oxidoreductase" evidence="2">
    <location>
        <begin position="53"/>
        <end position="384"/>
    </location>
</feature>
<dbReference type="GO" id="GO:0047681">
    <property type="term" value="F:aryl-alcohol dehydrogenase (NADP+) activity"/>
    <property type="evidence" value="ECO:0007669"/>
    <property type="project" value="UniProtKB-EC"/>
</dbReference>
<evidence type="ECO:0000256" key="1">
    <source>
        <dbReference type="ARBA" id="ARBA00023002"/>
    </source>
</evidence>
<organism evidence="3">
    <name type="scientific">Curvibacter symbiont subsp. Hydra magnipapillata</name>
    <dbReference type="NCBI Taxonomy" id="667019"/>
    <lineage>
        <taxon>Bacteria</taxon>
        <taxon>Pseudomonadati</taxon>
        <taxon>Pseudomonadota</taxon>
        <taxon>Betaproteobacteria</taxon>
        <taxon>Burkholderiales</taxon>
        <taxon>Comamonadaceae</taxon>
        <taxon>Curvibacter</taxon>
    </lineage>
</organism>
<dbReference type="InterPro" id="IPR050523">
    <property type="entry name" value="AKR_Detox_Biosynth"/>
</dbReference>
<keyword evidence="1 3" id="KW-0560">Oxidoreductase</keyword>
<dbReference type="SUPFAM" id="SSF51430">
    <property type="entry name" value="NAD(P)-linked oxidoreductase"/>
    <property type="match status" value="1"/>
</dbReference>
<dbReference type="PANTHER" id="PTHR43364">
    <property type="entry name" value="NADH-SPECIFIC METHYLGLYOXAL REDUCTASE-RELATED"/>
    <property type="match status" value="1"/>
</dbReference>
<dbReference type="Gene3D" id="3.20.20.100">
    <property type="entry name" value="NADP-dependent oxidoreductase domain"/>
    <property type="match status" value="1"/>
</dbReference>
<sequence>MLARCDIPHARVIPAPNDDAWDTARAGIYPTLFTSAFPMNLVPLGQSDLRVTPICLGTMTFGEQVDEPTSHAILSRSLERGVNFIDTAEMYSVPPRAETFNLTEKIIGNWLKANPGVREKLVIATKVAGPSRGMPWVRNGSSNLTAEDIVAACDGSLQRMNIDVIDLYQIHWPVRHVPMFGGMYYNPANENVGGSAIEEQLRAMDTLVKAGKVRAIGLSNETSYGVHEFVRLAEQHGLPRIATVQNNYGLLARTAENGLDETMHRLGVSLLPYSPLAFGLLTGKYDEEGLLGENVSPDVRLRKFESTRKQRWGRPDALKAARKYNALAREYGFTPSQMALAFCYTKWQVASTIIGVRTLEQLDENIEAWGTVLPEELLKKIDEVRWEIRDPAV</sequence>
<reference evidence="3" key="1">
    <citation type="journal article" date="2010" name="Nature">
        <title>The Dynamic genome of Hydra.</title>
        <authorList>
            <person name="Chapman J.A."/>
            <person name="Kirkness E.F."/>
            <person name="Simakov O."/>
            <person name="Hampson S.E."/>
            <person name="Mitros T."/>
            <person name="Weinmaier T."/>
            <person name="Rattei T."/>
            <person name="Balasubramanian P.G."/>
            <person name="Borman J."/>
            <person name="Busam D."/>
            <person name="Disbennett K."/>
            <person name="Pfannkoch C."/>
            <person name="Sumin N."/>
            <person name="Sutton G."/>
            <person name="Viswanathan L."/>
            <person name="Walenz B."/>
            <person name="Goodstein D.M."/>
            <person name="Hellsten U."/>
            <person name="Kawashima T."/>
            <person name="Prochnik S.E."/>
            <person name="Putnam N.H."/>
            <person name="Shu S."/>
            <person name="Blumberg B."/>
            <person name="Dana C.E."/>
            <person name="Gee L."/>
            <person name="Kibler D.F."/>
            <person name="Law L."/>
            <person name="Lindgens D."/>
            <person name="Martinez D.E."/>
            <person name="Peng J."/>
            <person name="Wigge P.A."/>
            <person name="Bertulat B."/>
            <person name="Guder C."/>
            <person name="Nakamura Y."/>
            <person name="Ozbek S."/>
            <person name="Watanabe H."/>
            <person name="Khalturin K."/>
            <person name="Hemmrich G."/>
            <person name="Franke A."/>
            <person name="Augustin R."/>
            <person name="Fraune S."/>
            <person name="Hayakawa E."/>
            <person name="Hayakawa S."/>
            <person name="Hirose M."/>
            <person name="Hwang J."/>
            <person name="Ikeo K."/>
            <person name="Nishimiya-Fujisawa C."/>
            <person name="Ogura A."/>
            <person name="Takahashi T."/>
            <person name="Steinmetz P.R."/>
            <person name="Zhang X."/>
            <person name="Aufschnaiter R."/>
            <person name="Eder M.K."/>
            <person name="Gorny A.K."/>
            <person name="Salvenmoser W."/>
            <person name="Heimberg A.M."/>
            <person name="Wheeler B.M."/>
            <person name="Peterson K.J."/>
            <person name="Boettger A."/>
            <person name="Tischler P."/>
            <person name="Wolf A."/>
            <person name="Gojobori T."/>
            <person name="Remington K.A."/>
            <person name="Strausberg R.L."/>
            <person name="Venter J."/>
            <person name="Technau U."/>
            <person name="Hobmayer B."/>
            <person name="Bosch T.C."/>
            <person name="Holstein T.W."/>
            <person name="Fujisawa T."/>
            <person name="Bode H.R."/>
            <person name="David C.N."/>
            <person name="Rokhsar D.S."/>
            <person name="Steele R.E."/>
        </authorList>
    </citation>
    <scope>NUCLEOTIDE SEQUENCE</scope>
</reference>
<dbReference type="Pfam" id="PF00248">
    <property type="entry name" value="Aldo_ket_red"/>
    <property type="match status" value="1"/>
</dbReference>
<dbReference type="InterPro" id="IPR023210">
    <property type="entry name" value="NADP_OxRdtase_dom"/>
</dbReference>
<dbReference type="EC" id="1.1.1.91" evidence="3"/>
<gene>
    <name evidence="3" type="primary">tas</name>
    <name evidence="3" type="ORF">Csp_B21150</name>
</gene>